<accession>A0A5B7FSA7</accession>
<comment type="caution">
    <text evidence="1">The sequence shown here is derived from an EMBL/GenBank/DDBJ whole genome shotgun (WGS) entry which is preliminary data.</text>
</comment>
<dbReference type="Proteomes" id="UP000324222">
    <property type="component" value="Unassembled WGS sequence"/>
</dbReference>
<proteinExistence type="predicted"/>
<dbReference type="AlphaFoldDB" id="A0A5B7FSA7"/>
<keyword evidence="2" id="KW-1185">Reference proteome</keyword>
<sequence>MILRRDNDATMTLKESGGGVSLPWGVSGGTGVASRGWLDVQPLSRLKRKLREALHEVHTPLKNVTVI</sequence>
<protein>
    <submittedName>
        <fullName evidence="1">Uncharacterized protein</fullName>
    </submittedName>
</protein>
<reference evidence="1 2" key="1">
    <citation type="submission" date="2019-05" db="EMBL/GenBank/DDBJ databases">
        <title>Another draft genome of Portunus trituberculatus and its Hox gene families provides insights of decapod evolution.</title>
        <authorList>
            <person name="Jeong J.-H."/>
            <person name="Song I."/>
            <person name="Kim S."/>
            <person name="Choi T."/>
            <person name="Kim D."/>
            <person name="Ryu S."/>
            <person name="Kim W."/>
        </authorList>
    </citation>
    <scope>NUCLEOTIDE SEQUENCE [LARGE SCALE GENOMIC DNA]</scope>
    <source>
        <tissue evidence="1">Muscle</tissue>
    </source>
</reference>
<gene>
    <name evidence="1" type="ORF">E2C01_042035</name>
</gene>
<evidence type="ECO:0000313" key="1">
    <source>
        <dbReference type="EMBL" id="MPC48267.1"/>
    </source>
</evidence>
<evidence type="ECO:0000313" key="2">
    <source>
        <dbReference type="Proteomes" id="UP000324222"/>
    </source>
</evidence>
<dbReference type="EMBL" id="VSRR010008194">
    <property type="protein sequence ID" value="MPC48267.1"/>
    <property type="molecule type" value="Genomic_DNA"/>
</dbReference>
<organism evidence="1 2">
    <name type="scientific">Portunus trituberculatus</name>
    <name type="common">Swimming crab</name>
    <name type="synonym">Neptunus trituberculatus</name>
    <dbReference type="NCBI Taxonomy" id="210409"/>
    <lineage>
        <taxon>Eukaryota</taxon>
        <taxon>Metazoa</taxon>
        <taxon>Ecdysozoa</taxon>
        <taxon>Arthropoda</taxon>
        <taxon>Crustacea</taxon>
        <taxon>Multicrustacea</taxon>
        <taxon>Malacostraca</taxon>
        <taxon>Eumalacostraca</taxon>
        <taxon>Eucarida</taxon>
        <taxon>Decapoda</taxon>
        <taxon>Pleocyemata</taxon>
        <taxon>Brachyura</taxon>
        <taxon>Eubrachyura</taxon>
        <taxon>Portunoidea</taxon>
        <taxon>Portunidae</taxon>
        <taxon>Portuninae</taxon>
        <taxon>Portunus</taxon>
    </lineage>
</organism>
<name>A0A5B7FSA7_PORTR</name>